<dbReference type="Proteomes" id="UP000202420">
    <property type="component" value="Segment"/>
</dbReference>
<keyword evidence="2" id="KW-1185">Reference proteome</keyword>
<dbReference type="Gene3D" id="3.30.40.220">
    <property type="match status" value="1"/>
</dbReference>
<gene>
    <name evidence="1" type="primary">Z441L</name>
    <name evidence="1" type="ORF">ATCV1_Z441L</name>
</gene>
<proteinExistence type="predicted"/>
<name>A7K951_9PHYC</name>
<organism evidence="1 2">
    <name type="scientific">Chlorovirus heliozoae</name>
    <dbReference type="NCBI Taxonomy" id="322019"/>
    <lineage>
        <taxon>Viruses</taxon>
        <taxon>Varidnaviria</taxon>
        <taxon>Bamfordvirae</taxon>
        <taxon>Nucleocytoviricota</taxon>
        <taxon>Megaviricetes</taxon>
        <taxon>Algavirales</taxon>
        <taxon>Phycodnaviridae</taxon>
        <taxon>Chlorovirus</taxon>
    </lineage>
</organism>
<accession>A7K951</accession>
<dbReference type="KEGG" id="vg:5470597"/>
<dbReference type="OrthoDB" id="12748at10239"/>
<dbReference type="EMBL" id="EF101928">
    <property type="protein sequence ID" value="ABT16575.1"/>
    <property type="molecule type" value="Genomic_DNA"/>
</dbReference>
<reference evidence="1 2" key="1">
    <citation type="submission" date="2006-09" db="EMBL/GenBank/DDBJ databases">
        <title>Sequence and annotation of the 288-kb ATCV-1 virus that infects an endosymbiotic Chlorella strain of the heliozoon Acanthocystis turfacea.</title>
        <authorList>
            <person name="Fitzgerald L.A."/>
            <person name="Graves M.V."/>
            <person name="Li X."/>
            <person name="Pfitzner A.J.P."/>
            <person name="Hartigan J."/>
            <person name="Van Etten J.L."/>
        </authorList>
    </citation>
    <scope>NUCLEOTIDE SEQUENCE [LARGE SCALE GENOMIC DNA]</scope>
    <source>
        <strain evidence="1 2">ATCV-1</strain>
    </source>
</reference>
<protein>
    <submittedName>
        <fullName evidence="1">Uncharacterized protein Z441L</fullName>
    </submittedName>
</protein>
<sequence length="209" mass="24051">MKKEHTANLWIYNQSVRSAQKSMVPMELSAEELMSITDLPCLYCGEEPLNFKVSSVDRLYPEKGFVRKNVVPACDKCVRAKGSCDASVFIMRCLHISHVNGGPGNKTDKWNNIKYKPYEVYKTENMHKNFKLTEDDYYTLRNGDCSYCCRQTTDSHMNGIDRVNNNIGYIRNNCVTACHDCNLLKLVSKKEDFLAHMKKIAHHILKRSV</sequence>
<dbReference type="RefSeq" id="YP_001426922.1">
    <property type="nucleotide sequence ID" value="NC_008724.1"/>
</dbReference>
<evidence type="ECO:0000313" key="2">
    <source>
        <dbReference type="Proteomes" id="UP000202420"/>
    </source>
</evidence>
<evidence type="ECO:0000313" key="1">
    <source>
        <dbReference type="EMBL" id="ABT16575.1"/>
    </source>
</evidence>
<dbReference type="GeneID" id="5470597"/>